<sequence length="402" mass="41632">MVDMTESLFPSNVYAERLARAARLAADRGIGGLVFGTGPDLEYLIGSRVSSHERLTCVVVPVAKPGDGDTARPTLILPAVERGDLPASAVPDLDVDVVLWADGEDPHRLAADALGLNEGDILGVGASLTADHLLPILGLTGAAPVLAGDTLRELFMRKDAAEIDQLRDAGAAIDRVHARVPGMLRAGRTEEAIAAELSAAILEEGHTAVDFVIVGSGPNGANPHHDFSGRELCDGDVVVVDIGGTWGVGYHSDCTRTYMVGQAPERATAAWEVLRAAQEAAVAAVRPGVTAASIDAAARDAISAAGHGDAFIHRTGHGIGLSLHEEPFIMEGNDLVLEPGMAFSVEPGLYFEGEFGMRLEDIVVVTDDGCEPLNRGPHELVAATGVTGNGAAGSAASDEGEN</sequence>
<dbReference type="Gene3D" id="3.40.350.10">
    <property type="entry name" value="Creatinase/prolidase N-terminal domain"/>
    <property type="match status" value="1"/>
</dbReference>
<keyword evidence="5" id="KW-0031">Aminopeptidase</keyword>
<feature type="domain" description="Peptidase M24" evidence="4">
    <location>
        <begin position="165"/>
        <end position="367"/>
    </location>
</feature>
<gene>
    <name evidence="5" type="ORF">HF852_00405</name>
</gene>
<dbReference type="InterPro" id="IPR001131">
    <property type="entry name" value="Peptidase_M24B_aminopep-P_CS"/>
</dbReference>
<name>A0A7X9SU07_9CORY</name>
<organism evidence="5 6">
    <name type="scientific">Corynebacterium xerosis</name>
    <dbReference type="NCBI Taxonomy" id="1725"/>
    <lineage>
        <taxon>Bacteria</taxon>
        <taxon>Bacillati</taxon>
        <taxon>Actinomycetota</taxon>
        <taxon>Actinomycetes</taxon>
        <taxon>Mycobacteriales</taxon>
        <taxon>Corynebacteriaceae</taxon>
        <taxon>Corynebacterium</taxon>
    </lineage>
</organism>
<protein>
    <submittedName>
        <fullName evidence="5">Aminopeptidase P family protein</fullName>
    </submittedName>
</protein>
<dbReference type="SUPFAM" id="SSF53092">
    <property type="entry name" value="Creatinase/prolidase N-terminal domain"/>
    <property type="match status" value="1"/>
</dbReference>
<evidence type="ECO:0000256" key="1">
    <source>
        <dbReference type="ARBA" id="ARBA00022723"/>
    </source>
</evidence>
<evidence type="ECO:0000313" key="5">
    <source>
        <dbReference type="EMBL" id="NMF08084.1"/>
    </source>
</evidence>
<dbReference type="InterPro" id="IPR029149">
    <property type="entry name" value="Creatin/AminoP/Spt16_N"/>
</dbReference>
<dbReference type="PANTHER" id="PTHR46112">
    <property type="entry name" value="AMINOPEPTIDASE"/>
    <property type="match status" value="1"/>
</dbReference>
<evidence type="ECO:0000313" key="6">
    <source>
        <dbReference type="Proteomes" id="UP000589552"/>
    </source>
</evidence>
<dbReference type="GO" id="GO:0004177">
    <property type="term" value="F:aminopeptidase activity"/>
    <property type="evidence" value="ECO:0007669"/>
    <property type="project" value="UniProtKB-KW"/>
</dbReference>
<dbReference type="Proteomes" id="UP000589552">
    <property type="component" value="Unassembled WGS sequence"/>
</dbReference>
<dbReference type="Pfam" id="PF00557">
    <property type="entry name" value="Peptidase_M24"/>
    <property type="match status" value="1"/>
</dbReference>
<dbReference type="GO" id="GO:0046872">
    <property type="term" value="F:metal ion binding"/>
    <property type="evidence" value="ECO:0007669"/>
    <property type="project" value="UniProtKB-KW"/>
</dbReference>
<reference evidence="5 6" key="1">
    <citation type="submission" date="2020-04" db="EMBL/GenBank/DDBJ databases">
        <authorList>
            <person name="Hitch T.C.A."/>
            <person name="Wylensek D."/>
            <person name="Clavel T."/>
        </authorList>
    </citation>
    <scope>NUCLEOTIDE SEQUENCE [LARGE SCALE GENOMIC DNA]</scope>
    <source>
        <strain evidence="5 6">BL-383-APC-2I</strain>
    </source>
</reference>
<dbReference type="InterPro" id="IPR000994">
    <property type="entry name" value="Pept_M24"/>
</dbReference>
<dbReference type="SUPFAM" id="SSF55920">
    <property type="entry name" value="Creatinase/aminopeptidase"/>
    <property type="match status" value="1"/>
</dbReference>
<keyword evidence="5" id="KW-0645">Protease</keyword>
<evidence type="ECO:0000256" key="2">
    <source>
        <dbReference type="ARBA" id="ARBA00022801"/>
    </source>
</evidence>
<comment type="similarity">
    <text evidence="3">Belongs to the peptidase M24B family.</text>
</comment>
<dbReference type="PROSITE" id="PS00491">
    <property type="entry name" value="PROLINE_PEPTIDASE"/>
    <property type="match status" value="1"/>
</dbReference>
<evidence type="ECO:0000259" key="4">
    <source>
        <dbReference type="Pfam" id="PF00557"/>
    </source>
</evidence>
<accession>A0A7X9SU07</accession>
<proteinExistence type="inferred from homology"/>
<comment type="caution">
    <text evidence="5">The sequence shown here is derived from an EMBL/GenBank/DDBJ whole genome shotgun (WGS) entry which is preliminary data.</text>
</comment>
<dbReference type="Gene3D" id="3.90.230.10">
    <property type="entry name" value="Creatinase/methionine aminopeptidase superfamily"/>
    <property type="match status" value="1"/>
</dbReference>
<keyword evidence="1 3" id="KW-0479">Metal-binding</keyword>
<evidence type="ECO:0000256" key="3">
    <source>
        <dbReference type="RuleBase" id="RU000590"/>
    </source>
</evidence>
<dbReference type="AlphaFoldDB" id="A0A7X9SU07"/>
<dbReference type="EMBL" id="JABAGA010000001">
    <property type="protein sequence ID" value="NMF08084.1"/>
    <property type="molecule type" value="Genomic_DNA"/>
</dbReference>
<dbReference type="PANTHER" id="PTHR46112:SF3">
    <property type="entry name" value="AMINOPEPTIDASE YPDF"/>
    <property type="match status" value="1"/>
</dbReference>
<dbReference type="InterPro" id="IPR036005">
    <property type="entry name" value="Creatinase/aminopeptidase-like"/>
</dbReference>
<dbReference type="InterPro" id="IPR050659">
    <property type="entry name" value="Peptidase_M24B"/>
</dbReference>
<keyword evidence="2" id="KW-0378">Hydrolase</keyword>